<dbReference type="EMBL" id="PVTR01000020">
    <property type="protein sequence ID" value="PRY84480.1"/>
    <property type="molecule type" value="Genomic_DNA"/>
</dbReference>
<evidence type="ECO:0000313" key="2">
    <source>
        <dbReference type="EMBL" id="PRY84480.1"/>
    </source>
</evidence>
<evidence type="ECO:0000259" key="1">
    <source>
        <dbReference type="Pfam" id="PF12867"/>
    </source>
</evidence>
<name>A0A2T0WCQ4_9BACT</name>
<keyword evidence="3" id="KW-1185">Reference proteome</keyword>
<gene>
    <name evidence="2" type="ORF">CLW00_12026</name>
</gene>
<accession>A0A2T0WCQ4</accession>
<dbReference type="RefSeq" id="WP_106135555.1">
    <property type="nucleotide sequence ID" value="NZ_PVTR01000020.1"/>
</dbReference>
<dbReference type="SUPFAM" id="SSF109854">
    <property type="entry name" value="DinB/YfiT-like putative metalloenzymes"/>
    <property type="match status" value="1"/>
</dbReference>
<evidence type="ECO:0000313" key="3">
    <source>
        <dbReference type="Proteomes" id="UP000238157"/>
    </source>
</evidence>
<dbReference type="InterPro" id="IPR034660">
    <property type="entry name" value="DinB/YfiT-like"/>
</dbReference>
<sequence length="171" mass="19837">MTTDPRFPIGKFQAPDPLSKAEIQQLIQDIKAFPVQVKAEVFRLGAAGLEKPYRKGGWTGKQVIHHCADSHFNSFIRFKLALTEDTPTIKPYHEDLWAKQIDYQLPIDSSLAILEGLHIRWVALLENLNEMDLRKTFIHPEMKKEIRLDFTIALYSWHCRHHLGHLRMISA</sequence>
<protein>
    <submittedName>
        <fullName evidence="2">DinB family protein</fullName>
    </submittedName>
</protein>
<dbReference type="InterPro" id="IPR024775">
    <property type="entry name" value="DinB-like"/>
</dbReference>
<proteinExistence type="predicted"/>
<reference evidence="2 3" key="1">
    <citation type="submission" date="2018-03" db="EMBL/GenBank/DDBJ databases">
        <title>Genomic Encyclopedia of Archaeal and Bacterial Type Strains, Phase II (KMG-II): from individual species to whole genera.</title>
        <authorList>
            <person name="Goeker M."/>
        </authorList>
    </citation>
    <scope>NUCLEOTIDE SEQUENCE [LARGE SCALE GENOMIC DNA]</scope>
    <source>
        <strain evidence="2 3">DSM 27929</strain>
    </source>
</reference>
<feature type="domain" description="DinB-like" evidence="1">
    <location>
        <begin position="44"/>
        <end position="165"/>
    </location>
</feature>
<dbReference type="Pfam" id="PF12867">
    <property type="entry name" value="DinB_2"/>
    <property type="match status" value="1"/>
</dbReference>
<dbReference type="Proteomes" id="UP000238157">
    <property type="component" value="Unassembled WGS sequence"/>
</dbReference>
<organism evidence="2 3">
    <name type="scientific">Mongoliibacter ruber</name>
    <dbReference type="NCBI Taxonomy" id="1750599"/>
    <lineage>
        <taxon>Bacteria</taxon>
        <taxon>Pseudomonadati</taxon>
        <taxon>Bacteroidota</taxon>
        <taxon>Cytophagia</taxon>
        <taxon>Cytophagales</taxon>
        <taxon>Cyclobacteriaceae</taxon>
        <taxon>Mongoliibacter</taxon>
    </lineage>
</organism>
<comment type="caution">
    <text evidence="2">The sequence shown here is derived from an EMBL/GenBank/DDBJ whole genome shotgun (WGS) entry which is preliminary data.</text>
</comment>
<dbReference type="NCBIfam" id="NF009807">
    <property type="entry name" value="PRK13291.1"/>
    <property type="match status" value="1"/>
</dbReference>
<dbReference type="Gene3D" id="1.20.120.450">
    <property type="entry name" value="dinb family like domain"/>
    <property type="match status" value="1"/>
</dbReference>
<dbReference type="OrthoDB" id="9796039at2"/>
<dbReference type="AlphaFoldDB" id="A0A2T0WCQ4"/>